<evidence type="ECO:0000313" key="4">
    <source>
        <dbReference type="Proteomes" id="UP000094472"/>
    </source>
</evidence>
<gene>
    <name evidence="3" type="ORF">AUC69_03890</name>
</gene>
<organism evidence="3 4">
    <name type="scientific">Methyloceanibacter superfactus</name>
    <dbReference type="NCBI Taxonomy" id="1774969"/>
    <lineage>
        <taxon>Bacteria</taxon>
        <taxon>Pseudomonadati</taxon>
        <taxon>Pseudomonadota</taxon>
        <taxon>Alphaproteobacteria</taxon>
        <taxon>Hyphomicrobiales</taxon>
        <taxon>Hyphomicrobiaceae</taxon>
        <taxon>Methyloceanibacter</taxon>
    </lineage>
</organism>
<keyword evidence="4" id="KW-1185">Reference proteome</keyword>
<proteinExistence type="predicted"/>
<feature type="signal peptide" evidence="2">
    <location>
        <begin position="1"/>
        <end position="25"/>
    </location>
</feature>
<evidence type="ECO:0008006" key="5">
    <source>
        <dbReference type="Google" id="ProtNLM"/>
    </source>
</evidence>
<evidence type="ECO:0000313" key="3">
    <source>
        <dbReference type="EMBL" id="ODR93721.1"/>
    </source>
</evidence>
<accession>A0A1E3VKB6</accession>
<feature type="region of interest" description="Disordered" evidence="1">
    <location>
        <begin position="155"/>
        <end position="176"/>
    </location>
</feature>
<evidence type="ECO:0000256" key="2">
    <source>
        <dbReference type="SAM" id="SignalP"/>
    </source>
</evidence>
<feature type="region of interest" description="Disordered" evidence="1">
    <location>
        <begin position="30"/>
        <end position="70"/>
    </location>
</feature>
<evidence type="ECO:0000256" key="1">
    <source>
        <dbReference type="SAM" id="MobiDB-lite"/>
    </source>
</evidence>
<dbReference type="OrthoDB" id="9809589at2"/>
<name>A0A1E3VKB6_9HYPH</name>
<sequence length="176" mass="18195">MNRQKNLFMIALAALVAGAAVIVYAQDGEKSATPQPKPAAGAAEAGGDRQAEGPGISPAPKTDAGAQDGNAPKALYDLSALPKPVQRMLTEIIFAAETGDIEAMRPVLESNELKPMVAAEFVSDPIAYWKSQSADGTGRDVLAAMLNMLARASSSAARAMTPPMSGRISPRSTSPS</sequence>
<reference evidence="3 4" key="1">
    <citation type="journal article" date="2016" name="Environ. Microbiol.">
        <title>New Methyloceanibacter diversity from North Sea sediments includes methanotroph containing solely the soluble methane monooxygenase.</title>
        <authorList>
            <person name="Vekeman B."/>
            <person name="Kerckhof F.M."/>
            <person name="Cremers G."/>
            <person name="de Vos P."/>
            <person name="Vandamme P."/>
            <person name="Boon N."/>
            <person name="Op den Camp H.J."/>
            <person name="Heylen K."/>
        </authorList>
    </citation>
    <scope>NUCLEOTIDE SEQUENCE [LARGE SCALE GENOMIC DNA]</scope>
    <source>
        <strain evidence="3 4">R-67175</strain>
    </source>
</reference>
<dbReference type="EMBL" id="LPWF01000037">
    <property type="protein sequence ID" value="ODR93721.1"/>
    <property type="molecule type" value="Genomic_DNA"/>
</dbReference>
<keyword evidence="2" id="KW-0732">Signal</keyword>
<dbReference type="STRING" id="1774969.AUC69_03890"/>
<feature type="chain" id="PRO_5009138357" description="DUF2059 domain-containing protein" evidence="2">
    <location>
        <begin position="26"/>
        <end position="176"/>
    </location>
</feature>
<comment type="caution">
    <text evidence="3">The sequence shown here is derived from an EMBL/GenBank/DDBJ whole genome shotgun (WGS) entry which is preliminary data.</text>
</comment>
<dbReference type="Proteomes" id="UP000094472">
    <property type="component" value="Unassembled WGS sequence"/>
</dbReference>
<protein>
    <recommendedName>
        <fullName evidence="5">DUF2059 domain-containing protein</fullName>
    </recommendedName>
</protein>
<dbReference type="AlphaFoldDB" id="A0A1E3VKB6"/>
<dbReference type="RefSeq" id="WP_069442897.1">
    <property type="nucleotide sequence ID" value="NZ_LPWF01000037.1"/>
</dbReference>